<keyword evidence="2" id="KW-0238">DNA-binding</keyword>
<accession>A0A8J3F1Z3</accession>
<dbReference type="EMBL" id="BMHB01000004">
    <property type="protein sequence ID" value="GGI17857.1"/>
    <property type="molecule type" value="Genomic_DNA"/>
</dbReference>
<feature type="domain" description="HTH marR-type" evidence="4">
    <location>
        <begin position="11"/>
        <end position="143"/>
    </location>
</feature>
<dbReference type="GO" id="GO:0003677">
    <property type="term" value="F:DNA binding"/>
    <property type="evidence" value="ECO:0007669"/>
    <property type="project" value="UniProtKB-KW"/>
</dbReference>
<evidence type="ECO:0000313" key="5">
    <source>
        <dbReference type="EMBL" id="GGI17857.1"/>
    </source>
</evidence>
<evidence type="ECO:0000313" key="6">
    <source>
        <dbReference type="Proteomes" id="UP000626244"/>
    </source>
</evidence>
<dbReference type="PRINTS" id="PR00598">
    <property type="entry name" value="HTHMARR"/>
</dbReference>
<dbReference type="SMART" id="SM00347">
    <property type="entry name" value="HTH_MARR"/>
    <property type="match status" value="1"/>
</dbReference>
<dbReference type="SUPFAM" id="SSF46785">
    <property type="entry name" value="Winged helix' DNA-binding domain"/>
    <property type="match status" value="1"/>
</dbReference>
<dbReference type="RefSeq" id="WP_088003168.1">
    <property type="nucleotide sequence ID" value="NZ_BMHB01000004.1"/>
</dbReference>
<proteinExistence type="predicted"/>
<organism evidence="5 6">
    <name type="scientific">Gottfriedia solisilvae</name>
    <dbReference type="NCBI Taxonomy" id="1516104"/>
    <lineage>
        <taxon>Bacteria</taxon>
        <taxon>Bacillati</taxon>
        <taxon>Bacillota</taxon>
        <taxon>Bacilli</taxon>
        <taxon>Bacillales</taxon>
        <taxon>Bacillaceae</taxon>
        <taxon>Gottfriedia</taxon>
    </lineage>
</organism>
<dbReference type="Pfam" id="PF01047">
    <property type="entry name" value="MarR"/>
    <property type="match status" value="1"/>
</dbReference>
<dbReference type="InterPro" id="IPR036390">
    <property type="entry name" value="WH_DNA-bd_sf"/>
</dbReference>
<reference evidence="6" key="1">
    <citation type="journal article" date="2019" name="Int. J. Syst. Evol. Microbiol.">
        <title>The Global Catalogue of Microorganisms (GCM) 10K type strain sequencing project: providing services to taxonomists for standard genome sequencing and annotation.</title>
        <authorList>
            <consortium name="The Broad Institute Genomics Platform"/>
            <consortium name="The Broad Institute Genome Sequencing Center for Infectious Disease"/>
            <person name="Wu L."/>
            <person name="Ma J."/>
        </authorList>
    </citation>
    <scope>NUCLEOTIDE SEQUENCE [LARGE SCALE GENOMIC DNA]</scope>
    <source>
        <strain evidence="6">CGMCC 1.14993</strain>
    </source>
</reference>
<dbReference type="Proteomes" id="UP000626244">
    <property type="component" value="Unassembled WGS sequence"/>
</dbReference>
<sequence>MFQGNEQTELDLKFFRIWVKASQAVMNNVRRDIESKGISPENFMILELLYNKGPHPIQQISEIFSIPTGSITYVVDKLEKNEFVNRIPSPTDRRASLIVLTEKGKDLFDNIFPSHVETISQNLSFITDDEKLIMIQLLKKIGIGAADIKINK</sequence>
<dbReference type="PANTHER" id="PTHR42756:SF1">
    <property type="entry name" value="TRANSCRIPTIONAL REPRESSOR OF EMRAB OPERON"/>
    <property type="match status" value="1"/>
</dbReference>
<dbReference type="PANTHER" id="PTHR42756">
    <property type="entry name" value="TRANSCRIPTIONAL REGULATOR, MARR"/>
    <property type="match status" value="1"/>
</dbReference>
<evidence type="ECO:0000256" key="2">
    <source>
        <dbReference type="ARBA" id="ARBA00023125"/>
    </source>
</evidence>
<dbReference type="InterPro" id="IPR023187">
    <property type="entry name" value="Tscrpt_reg_MarR-type_CS"/>
</dbReference>
<keyword evidence="1" id="KW-0805">Transcription regulation</keyword>
<gene>
    <name evidence="5" type="ORF">GCM10007380_40030</name>
</gene>
<dbReference type="GO" id="GO:0003700">
    <property type="term" value="F:DNA-binding transcription factor activity"/>
    <property type="evidence" value="ECO:0007669"/>
    <property type="project" value="InterPro"/>
</dbReference>
<dbReference type="InterPro" id="IPR036388">
    <property type="entry name" value="WH-like_DNA-bd_sf"/>
</dbReference>
<keyword evidence="3" id="KW-0804">Transcription</keyword>
<dbReference type="OrthoDB" id="9799747at2"/>
<dbReference type="AlphaFoldDB" id="A0A8J3F1Z3"/>
<evidence type="ECO:0000256" key="3">
    <source>
        <dbReference type="ARBA" id="ARBA00023163"/>
    </source>
</evidence>
<dbReference type="PROSITE" id="PS50995">
    <property type="entry name" value="HTH_MARR_2"/>
    <property type="match status" value="1"/>
</dbReference>
<keyword evidence="6" id="KW-1185">Reference proteome</keyword>
<protein>
    <submittedName>
        <fullName evidence="5">MarR family transcriptional regulator</fullName>
    </submittedName>
</protein>
<dbReference type="InterPro" id="IPR000835">
    <property type="entry name" value="HTH_MarR-typ"/>
</dbReference>
<dbReference type="PROSITE" id="PS01117">
    <property type="entry name" value="HTH_MARR_1"/>
    <property type="match status" value="1"/>
</dbReference>
<evidence type="ECO:0000256" key="1">
    <source>
        <dbReference type="ARBA" id="ARBA00023015"/>
    </source>
</evidence>
<evidence type="ECO:0000259" key="4">
    <source>
        <dbReference type="PROSITE" id="PS50995"/>
    </source>
</evidence>
<comment type="caution">
    <text evidence="5">The sequence shown here is derived from an EMBL/GenBank/DDBJ whole genome shotgun (WGS) entry which is preliminary data.</text>
</comment>
<name>A0A8J3F1Z3_9BACI</name>
<dbReference type="Gene3D" id="1.10.10.10">
    <property type="entry name" value="Winged helix-like DNA-binding domain superfamily/Winged helix DNA-binding domain"/>
    <property type="match status" value="1"/>
</dbReference>